<dbReference type="GO" id="GO:0006897">
    <property type="term" value="P:endocytosis"/>
    <property type="evidence" value="ECO:0007669"/>
    <property type="project" value="TreeGrafter"/>
</dbReference>
<dbReference type="SUPFAM" id="SSF46565">
    <property type="entry name" value="Chaperone J-domain"/>
    <property type="match status" value="1"/>
</dbReference>
<dbReference type="SMART" id="SM00271">
    <property type="entry name" value="DnaJ"/>
    <property type="match status" value="1"/>
</dbReference>
<feature type="domain" description="EH" evidence="2">
    <location>
        <begin position="292"/>
        <end position="347"/>
    </location>
</feature>
<dbReference type="PRINTS" id="PR00625">
    <property type="entry name" value="JDOMAIN"/>
</dbReference>
<evidence type="ECO:0000259" key="3">
    <source>
        <dbReference type="PROSITE" id="PS50076"/>
    </source>
</evidence>
<dbReference type="PROSITE" id="PS50031">
    <property type="entry name" value="EH"/>
    <property type="match status" value="3"/>
</dbReference>
<dbReference type="OrthoDB" id="524326at2759"/>
<feature type="region of interest" description="Disordered" evidence="1">
    <location>
        <begin position="333"/>
        <end position="358"/>
    </location>
</feature>
<organism evidence="5 6">
    <name type="scientific">Calocera cornea HHB12733</name>
    <dbReference type="NCBI Taxonomy" id="1353952"/>
    <lineage>
        <taxon>Eukaryota</taxon>
        <taxon>Fungi</taxon>
        <taxon>Dikarya</taxon>
        <taxon>Basidiomycota</taxon>
        <taxon>Agaricomycotina</taxon>
        <taxon>Dacrymycetes</taxon>
        <taxon>Dacrymycetales</taxon>
        <taxon>Dacrymycetaceae</taxon>
        <taxon>Calocera</taxon>
    </lineage>
</organism>
<evidence type="ECO:0000313" key="6">
    <source>
        <dbReference type="Proteomes" id="UP000076842"/>
    </source>
</evidence>
<protein>
    <recommendedName>
        <fullName evidence="7">DnaJ-domain-containing protein</fullName>
    </recommendedName>
</protein>
<dbReference type="GO" id="GO:0005737">
    <property type="term" value="C:cytoplasm"/>
    <property type="evidence" value="ECO:0007669"/>
    <property type="project" value="TreeGrafter"/>
</dbReference>
<feature type="domain" description="EH" evidence="2">
    <location>
        <begin position="20"/>
        <end position="108"/>
    </location>
</feature>
<dbReference type="Pfam" id="PF12763">
    <property type="entry name" value="EH"/>
    <property type="match status" value="2"/>
</dbReference>
<dbReference type="CDD" id="cd06257">
    <property type="entry name" value="DnaJ"/>
    <property type="match status" value="1"/>
</dbReference>
<dbReference type="STRING" id="1353952.A0A165K983"/>
<feature type="domain" description="EF-hand" evidence="4">
    <location>
        <begin position="52"/>
        <end position="87"/>
    </location>
</feature>
<dbReference type="AlphaFoldDB" id="A0A165K983"/>
<dbReference type="SUPFAM" id="SSF47473">
    <property type="entry name" value="EF-hand"/>
    <property type="match status" value="3"/>
</dbReference>
<dbReference type="GO" id="GO:0005886">
    <property type="term" value="C:plasma membrane"/>
    <property type="evidence" value="ECO:0007669"/>
    <property type="project" value="TreeGrafter"/>
</dbReference>
<keyword evidence="6" id="KW-1185">Reference proteome</keyword>
<dbReference type="Gene3D" id="1.10.238.10">
    <property type="entry name" value="EF-hand"/>
    <property type="match status" value="3"/>
</dbReference>
<dbReference type="Proteomes" id="UP000076842">
    <property type="component" value="Unassembled WGS sequence"/>
</dbReference>
<name>A0A165K983_9BASI</name>
<gene>
    <name evidence="5" type="ORF">CALCODRAFT_489359</name>
</gene>
<dbReference type="PANTHER" id="PTHR11216:SF174">
    <property type="entry name" value="GH06923P"/>
    <property type="match status" value="1"/>
</dbReference>
<evidence type="ECO:0000256" key="1">
    <source>
        <dbReference type="SAM" id="MobiDB-lite"/>
    </source>
</evidence>
<reference evidence="5 6" key="1">
    <citation type="journal article" date="2016" name="Mol. Biol. Evol.">
        <title>Comparative Genomics of Early-Diverging Mushroom-Forming Fungi Provides Insights into the Origins of Lignocellulose Decay Capabilities.</title>
        <authorList>
            <person name="Nagy L.G."/>
            <person name="Riley R."/>
            <person name="Tritt A."/>
            <person name="Adam C."/>
            <person name="Daum C."/>
            <person name="Floudas D."/>
            <person name="Sun H."/>
            <person name="Yadav J.S."/>
            <person name="Pangilinan J."/>
            <person name="Larsson K.H."/>
            <person name="Matsuura K."/>
            <person name="Barry K."/>
            <person name="Labutti K."/>
            <person name="Kuo R."/>
            <person name="Ohm R.A."/>
            <person name="Bhattacharya S.S."/>
            <person name="Shirouzu T."/>
            <person name="Yoshinaga Y."/>
            <person name="Martin F.M."/>
            <person name="Grigoriev I.V."/>
            <person name="Hibbett D.S."/>
        </authorList>
    </citation>
    <scope>NUCLEOTIDE SEQUENCE [LARGE SCALE GENOMIC DNA]</scope>
    <source>
        <strain evidence="5 6">HHB12733</strain>
    </source>
</reference>
<dbReference type="PROSITE" id="PS50076">
    <property type="entry name" value="DNAJ_2"/>
    <property type="match status" value="1"/>
</dbReference>
<evidence type="ECO:0000259" key="2">
    <source>
        <dbReference type="PROSITE" id="PS50031"/>
    </source>
</evidence>
<feature type="region of interest" description="Disordered" evidence="1">
    <location>
        <begin position="121"/>
        <end position="141"/>
    </location>
</feature>
<feature type="region of interest" description="Disordered" evidence="1">
    <location>
        <begin position="420"/>
        <end position="526"/>
    </location>
</feature>
<dbReference type="SMART" id="SM00027">
    <property type="entry name" value="EH"/>
    <property type="match status" value="3"/>
</dbReference>
<dbReference type="InParanoid" id="A0A165K983"/>
<sequence>MSDTHTPAMIPQVPMFSPDEQAFIDKILKSVDAGDEQIIEGNVAKKIFRASLPPETLAQIWHLADKGDKGFLTRLDLGLALRLISHAQFGVQVQPRFMHIPVPPPTLPYFELSRKRSYTSKAPSRARSASPSAGPSNSPEITREECAESARLFLDHNPINGRVKGSRIRELFLHSGLPAEVLYELWDLVDFECLGSLDLTQFILAMHFIREKTLRPTLTLPRTIPPTLYHLALPSRPMPRSIDRAWIISPQDRLLADEQFDYWDPVCRGYLQRDLVLIILIGYARQLDMPEPEAIAVQIWSMLDPEIPDQLDRDGYAVALKVLDDTAVGKPFPPSLPRSYTPPNWRRERHGGSKNPFTSMVDRERKLRRMSDLDADSIRARNQRLLDIERAIREFRKEQEAQELMRHKLAREAREARELAAREAEEKRQEERLAKEKRREELETARKAREQAARREREEVLRREREAQRARQDKERARAERARRERDARRRDSAPAEDDATRKSRQEQDEREEREAEAQQKAREERRAWANLEQNRWKDYYKILGVARDADEATIKKAHRRESLKHHPDKGGSEDTFLLIQEAREILCSDTLRQRYDSLRA</sequence>
<dbReference type="InterPro" id="IPR000261">
    <property type="entry name" value="EH_dom"/>
</dbReference>
<evidence type="ECO:0008006" key="7">
    <source>
        <dbReference type="Google" id="ProtNLM"/>
    </source>
</evidence>
<feature type="compositionally biased region" description="Low complexity" evidence="1">
    <location>
        <begin position="121"/>
        <end position="139"/>
    </location>
</feature>
<feature type="domain" description="EH" evidence="2">
    <location>
        <begin position="145"/>
        <end position="228"/>
    </location>
</feature>
<dbReference type="InterPro" id="IPR011992">
    <property type="entry name" value="EF-hand-dom_pair"/>
</dbReference>
<dbReference type="InterPro" id="IPR002048">
    <property type="entry name" value="EF_hand_dom"/>
</dbReference>
<dbReference type="PANTHER" id="PTHR11216">
    <property type="entry name" value="EH DOMAIN"/>
    <property type="match status" value="1"/>
</dbReference>
<dbReference type="PROSITE" id="PS50222">
    <property type="entry name" value="EF_HAND_2"/>
    <property type="match status" value="1"/>
</dbReference>
<dbReference type="GO" id="GO:0005509">
    <property type="term" value="F:calcium ion binding"/>
    <property type="evidence" value="ECO:0007669"/>
    <property type="project" value="InterPro"/>
</dbReference>
<proteinExistence type="predicted"/>
<dbReference type="Pfam" id="PF00226">
    <property type="entry name" value="DnaJ"/>
    <property type="match status" value="1"/>
</dbReference>
<feature type="domain" description="J" evidence="3">
    <location>
        <begin position="539"/>
        <end position="600"/>
    </location>
</feature>
<evidence type="ECO:0000313" key="5">
    <source>
        <dbReference type="EMBL" id="KZT62844.1"/>
    </source>
</evidence>
<dbReference type="GO" id="GO:0016197">
    <property type="term" value="P:endosomal transport"/>
    <property type="evidence" value="ECO:0007669"/>
    <property type="project" value="TreeGrafter"/>
</dbReference>
<evidence type="ECO:0000259" key="4">
    <source>
        <dbReference type="PROSITE" id="PS50222"/>
    </source>
</evidence>
<dbReference type="Gene3D" id="1.10.287.110">
    <property type="entry name" value="DnaJ domain"/>
    <property type="match status" value="1"/>
</dbReference>
<dbReference type="EMBL" id="KV423914">
    <property type="protein sequence ID" value="KZT62844.1"/>
    <property type="molecule type" value="Genomic_DNA"/>
</dbReference>
<dbReference type="InterPro" id="IPR036869">
    <property type="entry name" value="J_dom_sf"/>
</dbReference>
<accession>A0A165K983</accession>
<dbReference type="InterPro" id="IPR001623">
    <property type="entry name" value="DnaJ_domain"/>
</dbReference>